<dbReference type="PANTHER" id="PTHR24185:SF1">
    <property type="entry name" value="CALCIUM-INDEPENDENT PHOSPHOLIPASE A2-GAMMA"/>
    <property type="match status" value="1"/>
</dbReference>
<dbReference type="Proteomes" id="UP000007174">
    <property type="component" value="Unassembled WGS sequence"/>
</dbReference>
<dbReference type="PROSITE" id="PS51635">
    <property type="entry name" value="PNPLA"/>
    <property type="match status" value="1"/>
</dbReference>
<gene>
    <name evidence="6" type="ORF">CH063_15032</name>
</gene>
<dbReference type="InterPro" id="IPR002641">
    <property type="entry name" value="PNPLA_dom"/>
</dbReference>
<evidence type="ECO:0000256" key="4">
    <source>
        <dbReference type="PROSITE-ProRule" id="PRU01161"/>
    </source>
</evidence>
<feature type="short sequence motif" description="GXSXG" evidence="4">
    <location>
        <begin position="54"/>
        <end position="58"/>
    </location>
</feature>
<feature type="short sequence motif" description="GXGXXG" evidence="4">
    <location>
        <begin position="14"/>
        <end position="19"/>
    </location>
</feature>
<evidence type="ECO:0000313" key="7">
    <source>
        <dbReference type="Proteomes" id="UP000007174"/>
    </source>
</evidence>
<dbReference type="SUPFAM" id="SSF52151">
    <property type="entry name" value="FabD/lysophospholipase-like"/>
    <property type="match status" value="1"/>
</dbReference>
<name>H1W140_COLHI</name>
<sequence length="135" mass="14491">MASRPQPRILCLDGGGIRGLAEIRILKELMLQVRLQNSLDFTPEPAQCFDYICGTSTGGLVAVLIGRLGKTMDECEALFRDLGAKIFSGGSSWRTARLVLKGSQHNREGLADVIRSQAGQETLHEADASAGGHVP</sequence>
<dbReference type="GO" id="GO:0004620">
    <property type="term" value="F:phospholipase activity"/>
    <property type="evidence" value="ECO:0007669"/>
    <property type="project" value="TreeGrafter"/>
</dbReference>
<keyword evidence="1" id="KW-0378">Hydrolase</keyword>
<protein>
    <submittedName>
        <fullName evidence="6">Intracellular membrane-bound Ca2+-independent phospholipase A2</fullName>
    </submittedName>
</protein>
<dbReference type="eggNOG" id="KOG4231">
    <property type="taxonomic scope" value="Eukaryota"/>
</dbReference>
<keyword evidence="3" id="KW-0443">Lipid metabolism</keyword>
<dbReference type="VEuPathDB" id="FungiDB:CH63R_12030"/>
<dbReference type="HOGENOM" id="CLU_000288_144_4_1"/>
<dbReference type="Pfam" id="PF01734">
    <property type="entry name" value="Patatin"/>
    <property type="match status" value="1"/>
</dbReference>
<comment type="caution">
    <text evidence="4">Lacks conserved residue(s) required for the propagation of feature annotation.</text>
</comment>
<proteinExistence type="predicted"/>
<dbReference type="STRING" id="759273.H1W140"/>
<dbReference type="GO" id="GO:0016020">
    <property type="term" value="C:membrane"/>
    <property type="evidence" value="ECO:0007669"/>
    <property type="project" value="TreeGrafter"/>
</dbReference>
<feature type="domain" description="PNPLA" evidence="5">
    <location>
        <begin position="10"/>
        <end position="135"/>
    </location>
</feature>
<evidence type="ECO:0000259" key="5">
    <source>
        <dbReference type="PROSITE" id="PS51635"/>
    </source>
</evidence>
<feature type="non-terminal residue" evidence="6">
    <location>
        <position position="135"/>
    </location>
</feature>
<dbReference type="EMBL" id="CACQ02008452">
    <property type="protein sequence ID" value="CCF46203.1"/>
    <property type="molecule type" value="Genomic_DNA"/>
</dbReference>
<evidence type="ECO:0000313" key="6">
    <source>
        <dbReference type="EMBL" id="CCF46203.1"/>
    </source>
</evidence>
<reference evidence="7" key="1">
    <citation type="journal article" date="2012" name="Nat. Genet.">
        <title>Lifestyle transitions in plant pathogenic Colletotrichum fungi deciphered by genome and transcriptome analyses.</title>
        <authorList>
            <person name="O'Connell R.J."/>
            <person name="Thon M.R."/>
            <person name="Hacquard S."/>
            <person name="Amyotte S.G."/>
            <person name="Kleemann J."/>
            <person name="Torres M.F."/>
            <person name="Damm U."/>
            <person name="Buiate E.A."/>
            <person name="Epstein L."/>
            <person name="Alkan N."/>
            <person name="Altmueller J."/>
            <person name="Alvarado-Balderrama L."/>
            <person name="Bauser C.A."/>
            <person name="Becker C."/>
            <person name="Birren B.W."/>
            <person name="Chen Z."/>
            <person name="Choi J."/>
            <person name="Crouch J.A."/>
            <person name="Duvick J.P."/>
            <person name="Farman M.A."/>
            <person name="Gan P."/>
            <person name="Heiman D."/>
            <person name="Henrissat B."/>
            <person name="Howard R.J."/>
            <person name="Kabbage M."/>
            <person name="Koch C."/>
            <person name="Kracher B."/>
            <person name="Kubo Y."/>
            <person name="Law A.D."/>
            <person name="Lebrun M.-H."/>
            <person name="Lee Y.-H."/>
            <person name="Miyara I."/>
            <person name="Moore N."/>
            <person name="Neumann U."/>
            <person name="Nordstroem K."/>
            <person name="Panaccione D.G."/>
            <person name="Panstruga R."/>
            <person name="Place M."/>
            <person name="Proctor R.H."/>
            <person name="Prusky D."/>
            <person name="Rech G."/>
            <person name="Reinhardt R."/>
            <person name="Rollins J.A."/>
            <person name="Rounsley S."/>
            <person name="Schardl C.L."/>
            <person name="Schwartz D.C."/>
            <person name="Shenoy N."/>
            <person name="Shirasu K."/>
            <person name="Sikhakolli U.R."/>
            <person name="Stueber K."/>
            <person name="Sukno S.A."/>
            <person name="Sweigard J.A."/>
            <person name="Takano Y."/>
            <person name="Takahara H."/>
            <person name="Trail F."/>
            <person name="van der Does H.C."/>
            <person name="Voll L.M."/>
            <person name="Will I."/>
            <person name="Young S."/>
            <person name="Zeng Q."/>
            <person name="Zhang J."/>
            <person name="Zhou S."/>
            <person name="Dickman M.B."/>
            <person name="Schulze-Lefert P."/>
            <person name="Ver Loren van Themaat E."/>
            <person name="Ma L.-J."/>
            <person name="Vaillancourt L.J."/>
        </authorList>
    </citation>
    <scope>NUCLEOTIDE SEQUENCE [LARGE SCALE GENOMIC DNA]</scope>
    <source>
        <strain evidence="7">IMI 349063</strain>
    </source>
</reference>
<evidence type="ECO:0000256" key="3">
    <source>
        <dbReference type="ARBA" id="ARBA00023098"/>
    </source>
</evidence>
<dbReference type="GO" id="GO:0006631">
    <property type="term" value="P:fatty acid metabolic process"/>
    <property type="evidence" value="ECO:0007669"/>
    <property type="project" value="TreeGrafter"/>
</dbReference>
<dbReference type="GO" id="GO:0016042">
    <property type="term" value="P:lipid catabolic process"/>
    <property type="evidence" value="ECO:0007669"/>
    <property type="project" value="UniProtKB-KW"/>
</dbReference>
<dbReference type="InterPro" id="IPR016035">
    <property type="entry name" value="Acyl_Trfase/lysoPLipase"/>
</dbReference>
<evidence type="ECO:0000256" key="1">
    <source>
        <dbReference type="ARBA" id="ARBA00022801"/>
    </source>
</evidence>
<dbReference type="PANTHER" id="PTHR24185">
    <property type="entry name" value="CALCIUM-INDEPENDENT PHOSPHOLIPASE A2-GAMMA"/>
    <property type="match status" value="1"/>
</dbReference>
<organism evidence="6 7">
    <name type="scientific">Colletotrichum higginsianum (strain IMI 349063)</name>
    <name type="common">Crucifer anthracnose fungus</name>
    <dbReference type="NCBI Taxonomy" id="759273"/>
    <lineage>
        <taxon>Eukaryota</taxon>
        <taxon>Fungi</taxon>
        <taxon>Dikarya</taxon>
        <taxon>Ascomycota</taxon>
        <taxon>Pezizomycotina</taxon>
        <taxon>Sordariomycetes</taxon>
        <taxon>Hypocreomycetidae</taxon>
        <taxon>Glomerellales</taxon>
        <taxon>Glomerellaceae</taxon>
        <taxon>Colletotrichum</taxon>
        <taxon>Colletotrichum destructivum species complex</taxon>
    </lineage>
</organism>
<dbReference type="GO" id="GO:0046486">
    <property type="term" value="P:glycerolipid metabolic process"/>
    <property type="evidence" value="ECO:0007669"/>
    <property type="project" value="UniProtKB-ARBA"/>
</dbReference>
<evidence type="ECO:0000256" key="2">
    <source>
        <dbReference type="ARBA" id="ARBA00022963"/>
    </source>
</evidence>
<dbReference type="Gene3D" id="3.40.1090.10">
    <property type="entry name" value="Cytosolic phospholipase A2 catalytic domain"/>
    <property type="match status" value="1"/>
</dbReference>
<accession>H1W140</accession>
<dbReference type="AlphaFoldDB" id="H1W140"/>
<keyword evidence="2" id="KW-0442">Lipid degradation</keyword>